<keyword evidence="3" id="KW-0813">Transport</keyword>
<evidence type="ECO:0000313" key="10">
    <source>
        <dbReference type="Proteomes" id="UP000823960"/>
    </source>
</evidence>
<evidence type="ECO:0000256" key="1">
    <source>
        <dbReference type="ARBA" id="ARBA00004651"/>
    </source>
</evidence>
<sequence length="351" mass="36290">MQIKPKKSHVPRLICLAAVSAAIILLCTAVGSVMISPLDALKIIRLKLTGSAVPEELSTLSAILINLRLPRVFLAFISGGAMSLGGAIAQSLLSNPLASPYTMGVSSGASVGAALVTIFGLGAGLSGHTRLALAGTVFSIAAVAVCLIVSSALDRNLGSYTIVLIGMVSSLFLSAIFTLLSGLARDKTALLLRWQLGSFNAKGWDSVFVLLPVTMIGFIICLVKSSELDIISLSDRQAATIGVNVRAVKLLMFSVLAVMTGACVSFSGVIGFVDLVSSHLARRFVGPGHAYMLPSCFLIGGSLMTVSDLIARMAVSGTELPVGAVTAFIGAPFFVAVFFLKSGRGREAGSL</sequence>
<evidence type="ECO:0000256" key="5">
    <source>
        <dbReference type="ARBA" id="ARBA00022692"/>
    </source>
</evidence>
<name>A0A9D1T3W8_9FIRM</name>
<reference evidence="9" key="1">
    <citation type="submission" date="2020-10" db="EMBL/GenBank/DDBJ databases">
        <authorList>
            <person name="Gilroy R."/>
        </authorList>
    </citation>
    <scope>NUCLEOTIDE SEQUENCE</scope>
    <source>
        <strain evidence="9">1370</strain>
    </source>
</reference>
<evidence type="ECO:0000256" key="4">
    <source>
        <dbReference type="ARBA" id="ARBA00022475"/>
    </source>
</evidence>
<keyword evidence="5 8" id="KW-0812">Transmembrane</keyword>
<dbReference type="EMBL" id="DVOL01000041">
    <property type="protein sequence ID" value="HIV10662.1"/>
    <property type="molecule type" value="Genomic_DNA"/>
</dbReference>
<evidence type="ECO:0000256" key="8">
    <source>
        <dbReference type="SAM" id="Phobius"/>
    </source>
</evidence>
<proteinExistence type="inferred from homology"/>
<accession>A0A9D1T3W8</accession>
<dbReference type="InterPro" id="IPR000522">
    <property type="entry name" value="ABC_transptr_permease_BtuC"/>
</dbReference>
<feature type="transmembrane region" description="Helical" evidence="8">
    <location>
        <begin position="322"/>
        <end position="340"/>
    </location>
</feature>
<gene>
    <name evidence="9" type="ORF">IAD28_03070</name>
</gene>
<keyword evidence="7 8" id="KW-0472">Membrane</keyword>
<feature type="transmembrane region" description="Helical" evidence="8">
    <location>
        <begin position="131"/>
        <end position="153"/>
    </location>
</feature>
<feature type="transmembrane region" description="Helical" evidence="8">
    <location>
        <begin position="105"/>
        <end position="125"/>
    </location>
</feature>
<dbReference type="AlphaFoldDB" id="A0A9D1T3W8"/>
<feature type="transmembrane region" description="Helical" evidence="8">
    <location>
        <begin position="160"/>
        <end position="184"/>
    </location>
</feature>
<evidence type="ECO:0000256" key="6">
    <source>
        <dbReference type="ARBA" id="ARBA00022989"/>
    </source>
</evidence>
<protein>
    <submittedName>
        <fullName evidence="9">Iron ABC transporter permease</fullName>
    </submittedName>
</protein>
<evidence type="ECO:0000256" key="2">
    <source>
        <dbReference type="ARBA" id="ARBA00007935"/>
    </source>
</evidence>
<keyword evidence="6 8" id="KW-1133">Transmembrane helix</keyword>
<dbReference type="SUPFAM" id="SSF81345">
    <property type="entry name" value="ABC transporter involved in vitamin B12 uptake, BtuC"/>
    <property type="match status" value="1"/>
</dbReference>
<dbReference type="InterPro" id="IPR037294">
    <property type="entry name" value="ABC_BtuC-like"/>
</dbReference>
<feature type="transmembrane region" description="Helical" evidence="8">
    <location>
        <begin position="72"/>
        <end position="93"/>
    </location>
</feature>
<comment type="caution">
    <text evidence="9">The sequence shown here is derived from an EMBL/GenBank/DDBJ whole genome shotgun (WGS) entry which is preliminary data.</text>
</comment>
<dbReference type="Pfam" id="PF01032">
    <property type="entry name" value="FecCD"/>
    <property type="match status" value="1"/>
</dbReference>
<dbReference type="CDD" id="cd06550">
    <property type="entry name" value="TM_ABC_iron-siderophores_like"/>
    <property type="match status" value="1"/>
</dbReference>
<dbReference type="GO" id="GO:0005886">
    <property type="term" value="C:plasma membrane"/>
    <property type="evidence" value="ECO:0007669"/>
    <property type="project" value="UniProtKB-SubCell"/>
</dbReference>
<feature type="transmembrane region" description="Helical" evidence="8">
    <location>
        <begin position="250"/>
        <end position="270"/>
    </location>
</feature>
<evidence type="ECO:0000313" key="9">
    <source>
        <dbReference type="EMBL" id="HIV10662.1"/>
    </source>
</evidence>
<dbReference type="Gene3D" id="1.10.3470.10">
    <property type="entry name" value="ABC transporter involved in vitamin B12 uptake, BtuC"/>
    <property type="match status" value="1"/>
</dbReference>
<evidence type="ECO:0000256" key="7">
    <source>
        <dbReference type="ARBA" id="ARBA00023136"/>
    </source>
</evidence>
<feature type="transmembrane region" description="Helical" evidence="8">
    <location>
        <begin position="204"/>
        <end position="223"/>
    </location>
</feature>
<dbReference type="PANTHER" id="PTHR30472:SF25">
    <property type="entry name" value="ABC TRANSPORTER PERMEASE PROTEIN MJ0876-RELATED"/>
    <property type="match status" value="1"/>
</dbReference>
<reference evidence="9" key="2">
    <citation type="journal article" date="2021" name="PeerJ">
        <title>Extensive microbial diversity within the chicken gut microbiome revealed by metagenomics and culture.</title>
        <authorList>
            <person name="Gilroy R."/>
            <person name="Ravi A."/>
            <person name="Getino M."/>
            <person name="Pursley I."/>
            <person name="Horton D.L."/>
            <person name="Alikhan N.F."/>
            <person name="Baker D."/>
            <person name="Gharbi K."/>
            <person name="Hall N."/>
            <person name="Watson M."/>
            <person name="Adriaenssens E.M."/>
            <person name="Foster-Nyarko E."/>
            <person name="Jarju S."/>
            <person name="Secka A."/>
            <person name="Antonio M."/>
            <person name="Oren A."/>
            <person name="Chaudhuri R.R."/>
            <person name="La Ragione R."/>
            <person name="Hildebrand F."/>
            <person name="Pallen M.J."/>
        </authorList>
    </citation>
    <scope>NUCLEOTIDE SEQUENCE</scope>
    <source>
        <strain evidence="9">1370</strain>
    </source>
</reference>
<keyword evidence="4" id="KW-1003">Cell membrane</keyword>
<feature type="transmembrane region" description="Helical" evidence="8">
    <location>
        <begin position="290"/>
        <end position="310"/>
    </location>
</feature>
<dbReference type="Proteomes" id="UP000823960">
    <property type="component" value="Unassembled WGS sequence"/>
</dbReference>
<comment type="subcellular location">
    <subcellularLocation>
        <location evidence="1">Cell membrane</location>
        <topology evidence="1">Multi-pass membrane protein</topology>
    </subcellularLocation>
</comment>
<comment type="similarity">
    <text evidence="2">Belongs to the binding-protein-dependent transport system permease family. FecCD subfamily.</text>
</comment>
<dbReference type="GO" id="GO:0033214">
    <property type="term" value="P:siderophore-iron import into cell"/>
    <property type="evidence" value="ECO:0007669"/>
    <property type="project" value="TreeGrafter"/>
</dbReference>
<dbReference type="GO" id="GO:0022857">
    <property type="term" value="F:transmembrane transporter activity"/>
    <property type="evidence" value="ECO:0007669"/>
    <property type="project" value="InterPro"/>
</dbReference>
<organism evidence="9 10">
    <name type="scientific">Candidatus Faeciplasma avium</name>
    <dbReference type="NCBI Taxonomy" id="2840798"/>
    <lineage>
        <taxon>Bacteria</taxon>
        <taxon>Bacillati</taxon>
        <taxon>Bacillota</taxon>
        <taxon>Clostridia</taxon>
        <taxon>Eubacteriales</taxon>
        <taxon>Oscillospiraceae</taxon>
        <taxon>Oscillospiraceae incertae sedis</taxon>
        <taxon>Candidatus Faeciplasma</taxon>
    </lineage>
</organism>
<evidence type="ECO:0000256" key="3">
    <source>
        <dbReference type="ARBA" id="ARBA00022448"/>
    </source>
</evidence>
<dbReference type="PANTHER" id="PTHR30472">
    <property type="entry name" value="FERRIC ENTEROBACTIN TRANSPORT SYSTEM PERMEASE PROTEIN"/>
    <property type="match status" value="1"/>
</dbReference>